<reference evidence="1 2" key="1">
    <citation type="journal article" date="2024" name="G3 (Bethesda)">
        <title>Genome assembly of Hibiscus sabdariffa L. provides insights into metabolisms of medicinal natural products.</title>
        <authorList>
            <person name="Kim T."/>
        </authorList>
    </citation>
    <scope>NUCLEOTIDE SEQUENCE [LARGE SCALE GENOMIC DNA]</scope>
    <source>
        <strain evidence="1">TK-2024</strain>
        <tissue evidence="1">Old leaves</tissue>
    </source>
</reference>
<dbReference type="EMBL" id="JBBPBN010000023">
    <property type="protein sequence ID" value="KAK9010514.1"/>
    <property type="molecule type" value="Genomic_DNA"/>
</dbReference>
<dbReference type="InterPro" id="IPR036010">
    <property type="entry name" value="2Fe-2S_ferredoxin-like_sf"/>
</dbReference>
<dbReference type="PANTHER" id="PTHR11921">
    <property type="entry name" value="SUCCINATE DEHYDROGENASE IRON-SULFUR PROTEIN"/>
    <property type="match status" value="1"/>
</dbReference>
<sequence>MLGFSTTPEKEREERCPRLGCAMVSGILGEGPKKKQNFAVLEGHPAAQQAVETSGEIRSRVKKLYKEFQIYRWSPDHPTKPFLRSYFLHLPSCGPMVLDALQKIKAEEDSSLSYRRS</sequence>
<dbReference type="Gene3D" id="3.10.20.30">
    <property type="match status" value="1"/>
</dbReference>
<accession>A0ABR2RC74</accession>
<protein>
    <submittedName>
        <fullName evidence="1">Uncharacterized protein</fullName>
    </submittedName>
</protein>
<gene>
    <name evidence="1" type="ORF">V6N11_043398</name>
</gene>
<proteinExistence type="predicted"/>
<dbReference type="PANTHER" id="PTHR11921:SF40">
    <property type="entry name" value="SUCCINATE DEHYDROGENASE [UBIQUINONE] IRON-SULFUR SUBUNIT 3, MITOCHONDRIAL"/>
    <property type="match status" value="1"/>
</dbReference>
<evidence type="ECO:0000313" key="2">
    <source>
        <dbReference type="Proteomes" id="UP001396334"/>
    </source>
</evidence>
<comment type="caution">
    <text evidence="1">The sequence shown here is derived from an EMBL/GenBank/DDBJ whole genome shotgun (WGS) entry which is preliminary data.</text>
</comment>
<dbReference type="InterPro" id="IPR050573">
    <property type="entry name" value="SDH/FRD_Iron-Sulfur"/>
</dbReference>
<name>A0ABR2RC74_9ROSI</name>
<dbReference type="Proteomes" id="UP001396334">
    <property type="component" value="Unassembled WGS sequence"/>
</dbReference>
<dbReference type="SUPFAM" id="SSF54292">
    <property type="entry name" value="2Fe-2S ferredoxin-like"/>
    <property type="match status" value="1"/>
</dbReference>
<keyword evidence="2" id="KW-1185">Reference proteome</keyword>
<dbReference type="InterPro" id="IPR012675">
    <property type="entry name" value="Beta-grasp_dom_sf"/>
</dbReference>
<evidence type="ECO:0000313" key="1">
    <source>
        <dbReference type="EMBL" id="KAK9010514.1"/>
    </source>
</evidence>
<organism evidence="1 2">
    <name type="scientific">Hibiscus sabdariffa</name>
    <name type="common">roselle</name>
    <dbReference type="NCBI Taxonomy" id="183260"/>
    <lineage>
        <taxon>Eukaryota</taxon>
        <taxon>Viridiplantae</taxon>
        <taxon>Streptophyta</taxon>
        <taxon>Embryophyta</taxon>
        <taxon>Tracheophyta</taxon>
        <taxon>Spermatophyta</taxon>
        <taxon>Magnoliopsida</taxon>
        <taxon>eudicotyledons</taxon>
        <taxon>Gunneridae</taxon>
        <taxon>Pentapetalae</taxon>
        <taxon>rosids</taxon>
        <taxon>malvids</taxon>
        <taxon>Malvales</taxon>
        <taxon>Malvaceae</taxon>
        <taxon>Malvoideae</taxon>
        <taxon>Hibiscus</taxon>
    </lineage>
</organism>